<protein>
    <recommendedName>
        <fullName evidence="4">Transposase</fullName>
    </recommendedName>
</protein>
<evidence type="ECO:0000256" key="1">
    <source>
        <dbReference type="SAM" id="MobiDB-lite"/>
    </source>
</evidence>
<sequence length="143" mass="15594">MQATQTSPQVKVAAIRSELFISFELSDKSWKVTVSDGHRGPSRYSVDAGDKDAVAHCIERARERGKLDVPPQVHSRYEAGRDSWWLHRWLTGQGIDNIVVDSASKDVNGAPGGRRRIVSIRQASDDDAASPISASESGQCCTS</sequence>
<accession>A0ABT8SEC6</accession>
<evidence type="ECO:0000313" key="2">
    <source>
        <dbReference type="EMBL" id="MDO1537279.1"/>
    </source>
</evidence>
<evidence type="ECO:0008006" key="4">
    <source>
        <dbReference type="Google" id="ProtNLM"/>
    </source>
</evidence>
<dbReference type="Proteomes" id="UP001169027">
    <property type="component" value="Unassembled WGS sequence"/>
</dbReference>
<name>A0ABT8SEC6_9BURK</name>
<proteinExistence type="predicted"/>
<organism evidence="2 3">
    <name type="scientific">Variovorax ginsengisoli</name>
    <dbReference type="NCBI Taxonomy" id="363844"/>
    <lineage>
        <taxon>Bacteria</taxon>
        <taxon>Pseudomonadati</taxon>
        <taxon>Pseudomonadota</taxon>
        <taxon>Betaproteobacteria</taxon>
        <taxon>Burkholderiales</taxon>
        <taxon>Comamonadaceae</taxon>
        <taxon>Variovorax</taxon>
    </lineage>
</organism>
<evidence type="ECO:0000313" key="3">
    <source>
        <dbReference type="Proteomes" id="UP001169027"/>
    </source>
</evidence>
<comment type="caution">
    <text evidence="2">The sequence shown here is derived from an EMBL/GenBank/DDBJ whole genome shotgun (WGS) entry which is preliminary data.</text>
</comment>
<gene>
    <name evidence="2" type="ORF">Q2T77_33955</name>
</gene>
<feature type="region of interest" description="Disordered" evidence="1">
    <location>
        <begin position="104"/>
        <end position="143"/>
    </location>
</feature>
<reference evidence="2" key="1">
    <citation type="submission" date="2023-06" db="EMBL/GenBank/DDBJ databases">
        <authorList>
            <person name="Jiang Y."/>
            <person name="Liu Q."/>
        </authorList>
    </citation>
    <scope>NUCLEOTIDE SEQUENCE</scope>
    <source>
        <strain evidence="2">CGMCC 1.12090</strain>
    </source>
</reference>
<dbReference type="EMBL" id="JAUKVY010000038">
    <property type="protein sequence ID" value="MDO1537279.1"/>
    <property type="molecule type" value="Genomic_DNA"/>
</dbReference>
<keyword evidence="3" id="KW-1185">Reference proteome</keyword>